<dbReference type="SUPFAM" id="SSF53850">
    <property type="entry name" value="Periplasmic binding protein-like II"/>
    <property type="match status" value="1"/>
</dbReference>
<evidence type="ECO:0000259" key="3">
    <source>
        <dbReference type="SMART" id="SM00079"/>
    </source>
</evidence>
<proteinExistence type="predicted"/>
<comment type="caution">
    <text evidence="4">The sequence shown here is derived from an EMBL/GenBank/DDBJ whole genome shotgun (WGS) entry which is preliminary data.</text>
</comment>
<evidence type="ECO:0000256" key="1">
    <source>
        <dbReference type="ARBA" id="ARBA00022729"/>
    </source>
</evidence>
<reference evidence="4" key="1">
    <citation type="submission" date="2021-02" db="EMBL/GenBank/DDBJ databases">
        <authorList>
            <person name="Cremers G."/>
            <person name="Picone N."/>
        </authorList>
    </citation>
    <scope>NUCLEOTIDE SEQUENCE</scope>
    <source>
        <strain evidence="4">PQ17</strain>
    </source>
</reference>
<dbReference type="CDD" id="cd13629">
    <property type="entry name" value="PBP2_Dsm1740"/>
    <property type="match status" value="1"/>
</dbReference>
<organism evidence="4 5">
    <name type="scientific">Candidatus Methylacidithermus pantelleriae</name>
    <dbReference type="NCBI Taxonomy" id="2744239"/>
    <lineage>
        <taxon>Bacteria</taxon>
        <taxon>Pseudomonadati</taxon>
        <taxon>Verrucomicrobiota</taxon>
        <taxon>Methylacidiphilae</taxon>
        <taxon>Methylacidiphilales</taxon>
        <taxon>Methylacidiphilaceae</taxon>
        <taxon>Candidatus Methylacidithermus</taxon>
    </lineage>
</organism>
<dbReference type="PANTHER" id="PTHR35936">
    <property type="entry name" value="MEMBRANE-BOUND LYTIC MUREIN TRANSGLYCOSYLASE F"/>
    <property type="match status" value="1"/>
</dbReference>
<dbReference type="SMART" id="SM00079">
    <property type="entry name" value="PBPe"/>
    <property type="match status" value="1"/>
</dbReference>
<dbReference type="AlphaFoldDB" id="A0A8J2BIR0"/>
<dbReference type="SMART" id="SM00062">
    <property type="entry name" value="PBPb"/>
    <property type="match status" value="1"/>
</dbReference>
<dbReference type="EMBL" id="CAJNOB010000001">
    <property type="protein sequence ID" value="CAF0689601.1"/>
    <property type="molecule type" value="Genomic_DNA"/>
</dbReference>
<dbReference type="Pfam" id="PF00497">
    <property type="entry name" value="SBP_bac_3"/>
    <property type="match status" value="1"/>
</dbReference>
<evidence type="ECO:0000313" key="5">
    <source>
        <dbReference type="Proteomes" id="UP000663859"/>
    </source>
</evidence>
<dbReference type="Proteomes" id="UP000663859">
    <property type="component" value="Unassembled WGS sequence"/>
</dbReference>
<feature type="domain" description="Solute-binding protein family 3/N-terminal" evidence="2">
    <location>
        <begin position="42"/>
        <end position="263"/>
    </location>
</feature>
<dbReference type="GO" id="GO:0015276">
    <property type="term" value="F:ligand-gated monoatomic ion channel activity"/>
    <property type="evidence" value="ECO:0007669"/>
    <property type="project" value="InterPro"/>
</dbReference>
<feature type="domain" description="Ionotropic glutamate receptor C-terminal" evidence="3">
    <location>
        <begin position="42"/>
        <end position="258"/>
    </location>
</feature>
<dbReference type="PANTHER" id="PTHR35936:SF17">
    <property type="entry name" value="ARGININE-BINDING EXTRACELLULAR PROTEIN ARTP"/>
    <property type="match status" value="1"/>
</dbReference>
<dbReference type="InterPro" id="IPR001638">
    <property type="entry name" value="Solute-binding_3/MltF_N"/>
</dbReference>
<gene>
    <name evidence="4" type="ORF">MPNT_10276</name>
</gene>
<evidence type="ECO:0000313" key="4">
    <source>
        <dbReference type="EMBL" id="CAF0689601.1"/>
    </source>
</evidence>
<evidence type="ECO:0000259" key="2">
    <source>
        <dbReference type="SMART" id="SM00062"/>
    </source>
</evidence>
<name>A0A8J2BIR0_9BACT</name>
<dbReference type="RefSeq" id="WP_214096180.1">
    <property type="nucleotide sequence ID" value="NZ_CAJNOB010000001.1"/>
</dbReference>
<keyword evidence="1" id="KW-0732">Signal</keyword>
<sequence length="281" mass="31187">MYQLSNPPMGNSLRALGLCWIATLCLLQGSVSLAVPNHPSCPLKVGMELTHPPFEMTDPTGRPCGISVDLANELAAYLGRSLQIESMRFEGLIPALASGQLDLVISSLTVTPERQRVVLFSRPYFRVGLALLVRPGLSIGSVKDLDRPEIRVAVKLGTTGHIYAETRLPHAQAIVLSDETTAALEVAQGKVDAFLYDALSIYYLHQKFREKTRAILEPFQGEAWAIAVSPQRRELLDKVNRFLEGWLSRGGMEKLLARYLSFDSHIAPYLHEWLEKLSPPK</sequence>
<dbReference type="GO" id="GO:0016020">
    <property type="term" value="C:membrane"/>
    <property type="evidence" value="ECO:0007669"/>
    <property type="project" value="InterPro"/>
</dbReference>
<dbReference type="Gene3D" id="3.40.190.10">
    <property type="entry name" value="Periplasmic binding protein-like II"/>
    <property type="match status" value="2"/>
</dbReference>
<accession>A0A8J2BIR0</accession>
<keyword evidence="5" id="KW-1185">Reference proteome</keyword>
<protein>
    <submittedName>
        <fullName evidence="4">Amino acid ABC transporter substrate-binding protein</fullName>
    </submittedName>
</protein>
<dbReference type="InterPro" id="IPR001320">
    <property type="entry name" value="Iontro_rcpt_C"/>
</dbReference>